<dbReference type="Proteomes" id="UP000299102">
    <property type="component" value="Unassembled WGS sequence"/>
</dbReference>
<reference evidence="1 2" key="1">
    <citation type="journal article" date="2019" name="Commun. Biol.">
        <title>The bagworm genome reveals a unique fibroin gene that provides high tensile strength.</title>
        <authorList>
            <person name="Kono N."/>
            <person name="Nakamura H."/>
            <person name="Ohtoshi R."/>
            <person name="Tomita M."/>
            <person name="Numata K."/>
            <person name="Arakawa K."/>
        </authorList>
    </citation>
    <scope>NUCLEOTIDE SEQUENCE [LARGE SCALE GENOMIC DNA]</scope>
</reference>
<gene>
    <name evidence="1" type="ORF">EVAR_14661_1</name>
</gene>
<comment type="caution">
    <text evidence="1">The sequence shown here is derived from an EMBL/GenBank/DDBJ whole genome shotgun (WGS) entry which is preliminary data.</text>
</comment>
<sequence>MVLPTPLFVGVTLYFLDPSSPCSDGKGYDLWKDPGLRLILGTLECQSENARPSRVVRAIEFRTNNRAPVRAGRGAARIASAPALRPARAEPPVAAAAAGTCLFALPANKAPDSELKHPTLLFFVCEYAYEHERTGEGEAKQGKGGQLILPENTREIKRKPWTNFLVLYKIFMRDIEPIASDETVIAYARYNLFIRSESTADNYQKTGAVSTQGLSSLVERELSNEFSKAHVA</sequence>
<dbReference type="AlphaFoldDB" id="A0A4C1U277"/>
<evidence type="ECO:0000313" key="1">
    <source>
        <dbReference type="EMBL" id="GBP20412.1"/>
    </source>
</evidence>
<accession>A0A4C1U277</accession>
<protein>
    <submittedName>
        <fullName evidence="1">Uncharacterized protein</fullName>
    </submittedName>
</protein>
<dbReference type="EMBL" id="BGZK01000118">
    <property type="protein sequence ID" value="GBP20412.1"/>
    <property type="molecule type" value="Genomic_DNA"/>
</dbReference>
<evidence type="ECO:0000313" key="2">
    <source>
        <dbReference type="Proteomes" id="UP000299102"/>
    </source>
</evidence>
<name>A0A4C1U277_EUMVA</name>
<proteinExistence type="predicted"/>
<organism evidence="1 2">
    <name type="scientific">Eumeta variegata</name>
    <name type="common">Bagworm moth</name>
    <name type="synonym">Eumeta japonica</name>
    <dbReference type="NCBI Taxonomy" id="151549"/>
    <lineage>
        <taxon>Eukaryota</taxon>
        <taxon>Metazoa</taxon>
        <taxon>Ecdysozoa</taxon>
        <taxon>Arthropoda</taxon>
        <taxon>Hexapoda</taxon>
        <taxon>Insecta</taxon>
        <taxon>Pterygota</taxon>
        <taxon>Neoptera</taxon>
        <taxon>Endopterygota</taxon>
        <taxon>Lepidoptera</taxon>
        <taxon>Glossata</taxon>
        <taxon>Ditrysia</taxon>
        <taxon>Tineoidea</taxon>
        <taxon>Psychidae</taxon>
        <taxon>Oiketicinae</taxon>
        <taxon>Eumeta</taxon>
    </lineage>
</organism>
<keyword evidence="2" id="KW-1185">Reference proteome</keyword>